<dbReference type="KEGG" id="smo:SELMODRAFT_413868"/>
<proteinExistence type="predicted"/>
<dbReference type="PROSITE" id="PS50222">
    <property type="entry name" value="EF_HAND_2"/>
    <property type="match status" value="1"/>
</dbReference>
<gene>
    <name evidence="5" type="ORF">SELMODRAFT_413868</name>
</gene>
<dbReference type="eggNOG" id="KOG0028">
    <property type="taxonomic scope" value="Eukaryota"/>
</dbReference>
<evidence type="ECO:0000256" key="2">
    <source>
        <dbReference type="ARBA" id="ARBA00022837"/>
    </source>
</evidence>
<dbReference type="EMBL" id="GL377586">
    <property type="protein sequence ID" value="EFJ25654.1"/>
    <property type="molecule type" value="Genomic_DNA"/>
</dbReference>
<dbReference type="FunFam" id="1.10.238.10:FF:000178">
    <property type="entry name" value="Calmodulin-2 A"/>
    <property type="match status" value="1"/>
</dbReference>
<accession>D8RQH1</accession>
<dbReference type="InterPro" id="IPR011992">
    <property type="entry name" value="EF-hand-dom_pair"/>
</dbReference>
<protein>
    <recommendedName>
        <fullName evidence="4">EF-hand domain-containing protein</fullName>
    </recommendedName>
</protein>
<name>D8RQH1_SELML</name>
<dbReference type="InterPro" id="IPR002048">
    <property type="entry name" value="EF_hand_dom"/>
</dbReference>
<dbReference type="Pfam" id="PF13499">
    <property type="entry name" value="EF-hand_7"/>
    <property type="match status" value="1"/>
</dbReference>
<evidence type="ECO:0000259" key="4">
    <source>
        <dbReference type="PROSITE" id="PS50222"/>
    </source>
</evidence>
<dbReference type="CDD" id="cd00051">
    <property type="entry name" value="EFh"/>
    <property type="match status" value="1"/>
</dbReference>
<sequence>MEVLGSKQDKSAAMSSKVMALLRKLSIDTWLRAHGKSVRPELTKKQKQELKECFELIDLEGSGAIDGCELMAAFNVLGMHVTRSEIDRLLDEVDEAKCGEVEYPDFVRIMKSKLETQSEDSNDEDSKLKGQQLPFQLLARAYRRKKLIEAVMIGDKTAQERLRAKALEAEAEHLSVLAAMEAERQNPLPQTLAYDEKDLRTMSDINYQKLRQAQVRDKHINRSFPSYVVDSLDEDVKKILYGVQENEIPAATDEDSLFAAVFIQPGQEIKPISLSKQIKDSYKTELADVSQRHCKVRHKPVLEQQMIHLKALKSLQEAQQRKSLKEADEGKGALSSKWKKQGFYVSLEGPSTGGMAFSVLHGRKKPAATWAEESSEEEINILSLSLEELHGEVSVLHQQELKDAQGGQGIQEDGMAYRRQEDLERQMEERMQRSYCGVADPRTPGRQASGVQDVHKEWVSGISDN</sequence>
<evidence type="ECO:0000256" key="3">
    <source>
        <dbReference type="SAM" id="MobiDB-lite"/>
    </source>
</evidence>
<evidence type="ECO:0000313" key="5">
    <source>
        <dbReference type="EMBL" id="EFJ25654.1"/>
    </source>
</evidence>
<dbReference type="STRING" id="88036.D8RQH1"/>
<dbReference type="Proteomes" id="UP000001514">
    <property type="component" value="Unassembled WGS sequence"/>
</dbReference>
<dbReference type="SMART" id="SM00054">
    <property type="entry name" value="EFh"/>
    <property type="match status" value="2"/>
</dbReference>
<dbReference type="GO" id="GO:0030234">
    <property type="term" value="F:enzyme regulator activity"/>
    <property type="evidence" value="ECO:0000318"/>
    <property type="project" value="GO_Central"/>
</dbReference>
<dbReference type="Gramene" id="EFJ25654">
    <property type="protein sequence ID" value="EFJ25654"/>
    <property type="gene ID" value="SELMODRAFT_413868"/>
</dbReference>
<keyword evidence="6" id="KW-1185">Reference proteome</keyword>
<keyword evidence="2" id="KW-0106">Calcium</keyword>
<dbReference type="OMA" id="PWIERMK"/>
<dbReference type="AlphaFoldDB" id="D8RQH1"/>
<feature type="region of interest" description="Disordered" evidence="3">
    <location>
        <begin position="437"/>
        <end position="465"/>
    </location>
</feature>
<dbReference type="HOGENOM" id="CLU_588506_0_0_1"/>
<dbReference type="GO" id="GO:0043226">
    <property type="term" value="C:organelle"/>
    <property type="evidence" value="ECO:0007669"/>
    <property type="project" value="UniProtKB-ARBA"/>
</dbReference>
<dbReference type="PANTHER" id="PTHR23048">
    <property type="entry name" value="MYOSIN LIGHT CHAIN 1, 3"/>
    <property type="match status" value="1"/>
</dbReference>
<dbReference type="SUPFAM" id="SSF47473">
    <property type="entry name" value="EF-hand"/>
    <property type="match status" value="1"/>
</dbReference>
<dbReference type="GO" id="GO:0005509">
    <property type="term" value="F:calcium ion binding"/>
    <property type="evidence" value="ECO:0000318"/>
    <property type="project" value="GO_Central"/>
</dbReference>
<dbReference type="InParanoid" id="D8RQH1"/>
<feature type="domain" description="EF-hand" evidence="4">
    <location>
        <begin position="45"/>
        <end position="80"/>
    </location>
</feature>
<reference evidence="5 6" key="1">
    <citation type="journal article" date="2011" name="Science">
        <title>The Selaginella genome identifies genetic changes associated with the evolution of vascular plants.</title>
        <authorList>
            <person name="Banks J.A."/>
            <person name="Nishiyama T."/>
            <person name="Hasebe M."/>
            <person name="Bowman J.L."/>
            <person name="Gribskov M."/>
            <person name="dePamphilis C."/>
            <person name="Albert V.A."/>
            <person name="Aono N."/>
            <person name="Aoyama T."/>
            <person name="Ambrose B.A."/>
            <person name="Ashton N.W."/>
            <person name="Axtell M.J."/>
            <person name="Barker E."/>
            <person name="Barker M.S."/>
            <person name="Bennetzen J.L."/>
            <person name="Bonawitz N.D."/>
            <person name="Chapple C."/>
            <person name="Cheng C."/>
            <person name="Correa L.G."/>
            <person name="Dacre M."/>
            <person name="DeBarry J."/>
            <person name="Dreyer I."/>
            <person name="Elias M."/>
            <person name="Engstrom E.M."/>
            <person name="Estelle M."/>
            <person name="Feng L."/>
            <person name="Finet C."/>
            <person name="Floyd S.K."/>
            <person name="Frommer W.B."/>
            <person name="Fujita T."/>
            <person name="Gramzow L."/>
            <person name="Gutensohn M."/>
            <person name="Harholt J."/>
            <person name="Hattori M."/>
            <person name="Heyl A."/>
            <person name="Hirai T."/>
            <person name="Hiwatashi Y."/>
            <person name="Ishikawa M."/>
            <person name="Iwata M."/>
            <person name="Karol K.G."/>
            <person name="Koehler B."/>
            <person name="Kolukisaoglu U."/>
            <person name="Kubo M."/>
            <person name="Kurata T."/>
            <person name="Lalonde S."/>
            <person name="Li K."/>
            <person name="Li Y."/>
            <person name="Litt A."/>
            <person name="Lyons E."/>
            <person name="Manning G."/>
            <person name="Maruyama T."/>
            <person name="Michael T.P."/>
            <person name="Mikami K."/>
            <person name="Miyazaki S."/>
            <person name="Morinaga S."/>
            <person name="Murata T."/>
            <person name="Mueller-Roeber B."/>
            <person name="Nelson D.R."/>
            <person name="Obara M."/>
            <person name="Oguri Y."/>
            <person name="Olmstead R.G."/>
            <person name="Onodera N."/>
            <person name="Petersen B.L."/>
            <person name="Pils B."/>
            <person name="Prigge M."/>
            <person name="Rensing S.A."/>
            <person name="Riano-Pachon D.M."/>
            <person name="Roberts A.W."/>
            <person name="Sato Y."/>
            <person name="Scheller H.V."/>
            <person name="Schulz B."/>
            <person name="Schulz C."/>
            <person name="Shakirov E.V."/>
            <person name="Shibagaki N."/>
            <person name="Shinohara N."/>
            <person name="Shippen D.E."/>
            <person name="Soerensen I."/>
            <person name="Sotooka R."/>
            <person name="Sugimoto N."/>
            <person name="Sugita M."/>
            <person name="Sumikawa N."/>
            <person name="Tanurdzic M."/>
            <person name="Theissen G."/>
            <person name="Ulvskov P."/>
            <person name="Wakazuki S."/>
            <person name="Weng J.K."/>
            <person name="Willats W.W."/>
            <person name="Wipf D."/>
            <person name="Wolf P.G."/>
            <person name="Yang L."/>
            <person name="Zimmer A.D."/>
            <person name="Zhu Q."/>
            <person name="Mitros T."/>
            <person name="Hellsten U."/>
            <person name="Loque D."/>
            <person name="Otillar R."/>
            <person name="Salamov A."/>
            <person name="Schmutz J."/>
            <person name="Shapiro H."/>
            <person name="Lindquist E."/>
            <person name="Lucas S."/>
            <person name="Rokhsar D."/>
            <person name="Grigoriev I.V."/>
        </authorList>
    </citation>
    <scope>NUCLEOTIDE SEQUENCE [LARGE SCALE GENOMIC DNA]</scope>
</reference>
<organism evidence="6">
    <name type="scientific">Selaginella moellendorffii</name>
    <name type="common">Spikemoss</name>
    <dbReference type="NCBI Taxonomy" id="88036"/>
    <lineage>
        <taxon>Eukaryota</taxon>
        <taxon>Viridiplantae</taxon>
        <taxon>Streptophyta</taxon>
        <taxon>Embryophyta</taxon>
        <taxon>Tracheophyta</taxon>
        <taxon>Lycopodiopsida</taxon>
        <taxon>Selaginellales</taxon>
        <taxon>Selaginellaceae</taxon>
        <taxon>Selaginella</taxon>
    </lineage>
</organism>
<dbReference type="Gene3D" id="1.10.238.10">
    <property type="entry name" value="EF-hand"/>
    <property type="match status" value="1"/>
</dbReference>
<keyword evidence="1" id="KW-0677">Repeat</keyword>
<dbReference type="InterPro" id="IPR050230">
    <property type="entry name" value="CALM/Myosin/TropC-like"/>
</dbReference>
<evidence type="ECO:0000256" key="1">
    <source>
        <dbReference type="ARBA" id="ARBA00022737"/>
    </source>
</evidence>
<evidence type="ECO:0000313" key="6">
    <source>
        <dbReference type="Proteomes" id="UP000001514"/>
    </source>
</evidence>
<dbReference type="PANTHER" id="PTHR23048:SF59">
    <property type="entry name" value="EF-HAND SUPERFAMILY PROTEIN"/>
    <property type="match status" value="1"/>
</dbReference>
<dbReference type="GO" id="GO:0005737">
    <property type="term" value="C:cytoplasm"/>
    <property type="evidence" value="ECO:0000318"/>
    <property type="project" value="GO_Central"/>
</dbReference>